<feature type="compositionally biased region" description="Low complexity" evidence="7">
    <location>
        <begin position="69"/>
        <end position="79"/>
    </location>
</feature>
<dbReference type="GO" id="GO:0000978">
    <property type="term" value="F:RNA polymerase II cis-regulatory region sequence-specific DNA binding"/>
    <property type="evidence" value="ECO:0007669"/>
    <property type="project" value="TreeGrafter"/>
</dbReference>
<keyword evidence="4 5" id="KW-0539">Nucleus</keyword>
<dbReference type="SUPFAM" id="SSF46689">
    <property type="entry name" value="Homeodomain-like"/>
    <property type="match status" value="1"/>
</dbReference>
<reference evidence="9" key="2">
    <citation type="submission" date="2025-08" db="UniProtKB">
        <authorList>
            <consortium name="Ensembl"/>
        </authorList>
    </citation>
    <scope>IDENTIFICATION</scope>
</reference>
<dbReference type="GO" id="GO:0000981">
    <property type="term" value="F:DNA-binding transcription factor activity, RNA polymerase II-specific"/>
    <property type="evidence" value="ECO:0007669"/>
    <property type="project" value="TreeGrafter"/>
</dbReference>
<feature type="domain" description="Homeobox" evidence="8">
    <location>
        <begin position="127"/>
        <end position="188"/>
    </location>
</feature>
<evidence type="ECO:0000256" key="5">
    <source>
        <dbReference type="PROSITE-ProRule" id="PRU00108"/>
    </source>
</evidence>
<feature type="compositionally biased region" description="Polar residues" evidence="7">
    <location>
        <begin position="21"/>
        <end position="39"/>
    </location>
</feature>
<feature type="compositionally biased region" description="Basic and acidic residues" evidence="7">
    <location>
        <begin position="43"/>
        <end position="68"/>
    </location>
</feature>
<dbReference type="PANTHER" id="PTHR24339">
    <property type="entry name" value="HOMEOBOX PROTEIN EMX-RELATED"/>
    <property type="match status" value="1"/>
</dbReference>
<dbReference type="CDD" id="cd00086">
    <property type="entry name" value="homeodomain"/>
    <property type="match status" value="1"/>
</dbReference>
<dbReference type="Gene3D" id="1.10.10.60">
    <property type="entry name" value="Homeodomain-like"/>
    <property type="match status" value="1"/>
</dbReference>
<sequence>MARNDCDPPTEYSLKPKENVSKQPNKETSALVQPSSLTFSKGIHLEPKPSSTEKEPKSDKQVAEHEISSETSCPTQSTSPTCEYGFFLSTVSLGFHNETWVGPLLSLSAAINASSTEDDGEEERKSRGQRRVRTKVTAEQICKLERTFFTTGTWRPQREGEQRAAKLHLSETQVRTWFRNRRTKLKREAQHLSARLLSPELALHFQHRGDVGQRLPQRVSARP</sequence>
<evidence type="ECO:0000256" key="4">
    <source>
        <dbReference type="ARBA" id="ARBA00023242"/>
    </source>
</evidence>
<protein>
    <recommendedName>
        <fullName evidence="8">Homeobox domain-containing protein</fullName>
    </recommendedName>
</protein>
<organism evidence="9 10">
    <name type="scientific">Scleropages formosus</name>
    <name type="common">Asian bonytongue</name>
    <name type="synonym">Osteoglossum formosum</name>
    <dbReference type="NCBI Taxonomy" id="113540"/>
    <lineage>
        <taxon>Eukaryota</taxon>
        <taxon>Metazoa</taxon>
        <taxon>Chordata</taxon>
        <taxon>Craniata</taxon>
        <taxon>Vertebrata</taxon>
        <taxon>Euteleostomi</taxon>
        <taxon>Actinopterygii</taxon>
        <taxon>Neopterygii</taxon>
        <taxon>Teleostei</taxon>
        <taxon>Osteoglossocephala</taxon>
        <taxon>Osteoglossomorpha</taxon>
        <taxon>Osteoglossiformes</taxon>
        <taxon>Osteoglossidae</taxon>
        <taxon>Scleropages</taxon>
    </lineage>
</organism>
<reference evidence="9" key="3">
    <citation type="submission" date="2025-09" db="UniProtKB">
        <authorList>
            <consortium name="Ensembl"/>
        </authorList>
    </citation>
    <scope>IDENTIFICATION</scope>
</reference>
<accession>A0A8C9U138</accession>
<evidence type="ECO:0000256" key="2">
    <source>
        <dbReference type="ARBA" id="ARBA00023125"/>
    </source>
</evidence>
<dbReference type="Pfam" id="PF00046">
    <property type="entry name" value="Homeodomain"/>
    <property type="match status" value="1"/>
</dbReference>
<evidence type="ECO:0000256" key="7">
    <source>
        <dbReference type="SAM" id="MobiDB-lite"/>
    </source>
</evidence>
<evidence type="ECO:0000313" key="10">
    <source>
        <dbReference type="Proteomes" id="UP000694397"/>
    </source>
</evidence>
<dbReference type="SMART" id="SM00389">
    <property type="entry name" value="HOX"/>
    <property type="match status" value="1"/>
</dbReference>
<dbReference type="InterPro" id="IPR001356">
    <property type="entry name" value="HD"/>
</dbReference>
<reference evidence="9 10" key="1">
    <citation type="submission" date="2019-04" db="EMBL/GenBank/DDBJ databases">
        <authorList>
            <consortium name="Wellcome Sanger Institute Data Sharing"/>
        </authorList>
    </citation>
    <scope>NUCLEOTIDE SEQUENCE [LARGE SCALE GENOMIC DNA]</scope>
</reference>
<keyword evidence="2 5" id="KW-0238">DNA-binding</keyword>
<evidence type="ECO:0000256" key="1">
    <source>
        <dbReference type="ARBA" id="ARBA00004123"/>
    </source>
</evidence>
<feature type="region of interest" description="Disordered" evidence="7">
    <location>
        <begin position="113"/>
        <end position="132"/>
    </location>
</feature>
<name>A0A8C9U138_SCLFO</name>
<dbReference type="Ensembl" id="ENSSFOT00015062709.1">
    <property type="protein sequence ID" value="ENSSFOP00015060926.1"/>
    <property type="gene ID" value="ENSSFOG00015026441.1"/>
</dbReference>
<dbReference type="InterPro" id="IPR050877">
    <property type="entry name" value="EMX-VAX-Noto_Homeobox_TFs"/>
</dbReference>
<keyword evidence="10" id="KW-1185">Reference proteome</keyword>
<dbReference type="InterPro" id="IPR009057">
    <property type="entry name" value="Homeodomain-like_sf"/>
</dbReference>
<dbReference type="PROSITE" id="PS50071">
    <property type="entry name" value="HOMEOBOX_2"/>
    <property type="match status" value="1"/>
</dbReference>
<dbReference type="AlphaFoldDB" id="A0A8C9U138"/>
<dbReference type="OrthoDB" id="6159439at2759"/>
<evidence type="ECO:0000259" key="8">
    <source>
        <dbReference type="PROSITE" id="PS50071"/>
    </source>
</evidence>
<dbReference type="GO" id="GO:0005634">
    <property type="term" value="C:nucleus"/>
    <property type="evidence" value="ECO:0007669"/>
    <property type="project" value="UniProtKB-SubCell"/>
</dbReference>
<evidence type="ECO:0000256" key="3">
    <source>
        <dbReference type="ARBA" id="ARBA00023155"/>
    </source>
</evidence>
<proteinExistence type="predicted"/>
<feature type="DNA-binding region" description="Homeobox" evidence="5">
    <location>
        <begin position="129"/>
        <end position="189"/>
    </location>
</feature>
<evidence type="ECO:0000313" key="9">
    <source>
        <dbReference type="Ensembl" id="ENSSFOP00015060926.1"/>
    </source>
</evidence>
<comment type="subcellular location">
    <subcellularLocation>
        <location evidence="1 5 6">Nucleus</location>
    </subcellularLocation>
</comment>
<dbReference type="PANTHER" id="PTHR24339:SF28">
    <property type="entry name" value="E5-RELATED"/>
    <property type="match status" value="1"/>
</dbReference>
<evidence type="ECO:0000256" key="6">
    <source>
        <dbReference type="RuleBase" id="RU000682"/>
    </source>
</evidence>
<dbReference type="Proteomes" id="UP000694397">
    <property type="component" value="Chromosome 8"/>
</dbReference>
<keyword evidence="3 5" id="KW-0371">Homeobox</keyword>
<feature type="region of interest" description="Disordered" evidence="7">
    <location>
        <begin position="1"/>
        <end position="79"/>
    </location>
</feature>